<name>A0A9P6JCC3_MORAP</name>
<feature type="compositionally biased region" description="Polar residues" evidence="2">
    <location>
        <begin position="47"/>
        <end position="69"/>
    </location>
</feature>
<keyword evidence="1" id="KW-0175">Coiled coil</keyword>
<evidence type="ECO:0000313" key="3">
    <source>
        <dbReference type="EMBL" id="KAF9967177.1"/>
    </source>
</evidence>
<dbReference type="OrthoDB" id="2429899at2759"/>
<reference evidence="3" key="1">
    <citation type="journal article" date="2020" name="Fungal Divers.">
        <title>Resolving the Mortierellaceae phylogeny through synthesis of multi-gene phylogenetics and phylogenomics.</title>
        <authorList>
            <person name="Vandepol N."/>
            <person name="Liber J."/>
            <person name="Desiro A."/>
            <person name="Na H."/>
            <person name="Kennedy M."/>
            <person name="Barry K."/>
            <person name="Grigoriev I.V."/>
            <person name="Miller A.N."/>
            <person name="O'Donnell K."/>
            <person name="Stajich J.E."/>
            <person name="Bonito G."/>
        </authorList>
    </citation>
    <scope>NUCLEOTIDE SEQUENCE</scope>
    <source>
        <strain evidence="3">CK1249</strain>
    </source>
</reference>
<gene>
    <name evidence="3" type="ORF">BGZ70_010520</name>
</gene>
<evidence type="ECO:0000256" key="2">
    <source>
        <dbReference type="SAM" id="MobiDB-lite"/>
    </source>
</evidence>
<comment type="caution">
    <text evidence="3">The sequence shown here is derived from an EMBL/GenBank/DDBJ whole genome shotgun (WGS) entry which is preliminary data.</text>
</comment>
<evidence type="ECO:0000256" key="1">
    <source>
        <dbReference type="SAM" id="Coils"/>
    </source>
</evidence>
<feature type="region of interest" description="Disordered" evidence="2">
    <location>
        <begin position="45"/>
        <end position="70"/>
    </location>
</feature>
<protein>
    <submittedName>
        <fullName evidence="3">Uncharacterized protein</fullName>
    </submittedName>
</protein>
<organism evidence="3 4">
    <name type="scientific">Mortierella alpina</name>
    <name type="common">Oleaginous fungus</name>
    <name type="synonym">Mortierella renispora</name>
    <dbReference type="NCBI Taxonomy" id="64518"/>
    <lineage>
        <taxon>Eukaryota</taxon>
        <taxon>Fungi</taxon>
        <taxon>Fungi incertae sedis</taxon>
        <taxon>Mucoromycota</taxon>
        <taxon>Mortierellomycotina</taxon>
        <taxon>Mortierellomycetes</taxon>
        <taxon>Mortierellales</taxon>
        <taxon>Mortierellaceae</taxon>
        <taxon>Mortierella</taxon>
    </lineage>
</organism>
<accession>A0A9P6JCC3</accession>
<keyword evidence="4" id="KW-1185">Reference proteome</keyword>
<dbReference type="EMBL" id="JAAAHY010000096">
    <property type="protein sequence ID" value="KAF9967177.1"/>
    <property type="molecule type" value="Genomic_DNA"/>
</dbReference>
<feature type="region of interest" description="Disordered" evidence="2">
    <location>
        <begin position="1"/>
        <end position="23"/>
    </location>
</feature>
<feature type="coiled-coil region" evidence="1">
    <location>
        <begin position="193"/>
        <end position="249"/>
    </location>
</feature>
<dbReference type="AlphaFoldDB" id="A0A9P6JCC3"/>
<evidence type="ECO:0000313" key="4">
    <source>
        <dbReference type="Proteomes" id="UP000738359"/>
    </source>
</evidence>
<sequence>MRESQPCRLEPEWTPLSGKSPAETLEPSYLRSYLSKEPLFPAFDPNVYTNSPSRLSLQGSPSLRNSGQQGAELELGQTRAPHGRAGEPYAPLPSTSFLAPSVSPPASSYEIRLLIDRLSSLDGSINSLQQRLDEHERKTQQAETVLQKQITTMLDQRDKELLSVMEDQIQAVVDSVKDANANGDVGEKILQQIDQLGQEAREAHLELQKDLEERSVRTQTAEKRHLSGLKELKDEVHRSKTEIDSLRSVVCQQSQMLGLIVEVMFTRRRTKGDSYATLG</sequence>
<dbReference type="Proteomes" id="UP000738359">
    <property type="component" value="Unassembled WGS sequence"/>
</dbReference>
<feature type="compositionally biased region" description="Basic and acidic residues" evidence="2">
    <location>
        <begin position="1"/>
        <end position="11"/>
    </location>
</feature>
<proteinExistence type="predicted"/>
<feature type="coiled-coil region" evidence="1">
    <location>
        <begin position="118"/>
        <end position="145"/>
    </location>
</feature>